<comment type="caution">
    <text evidence="4">The sequence shown here is derived from an EMBL/GenBank/DDBJ whole genome shotgun (WGS) entry which is preliminary data.</text>
</comment>
<reference evidence="4" key="1">
    <citation type="submission" date="2018-05" db="EMBL/GenBank/DDBJ databases">
        <title>Draft genome of Mucuna pruriens seed.</title>
        <authorList>
            <person name="Nnadi N.E."/>
            <person name="Vos R."/>
            <person name="Hasami M.H."/>
            <person name="Devisetty U.K."/>
            <person name="Aguiy J.C."/>
        </authorList>
    </citation>
    <scope>NUCLEOTIDE SEQUENCE [LARGE SCALE GENOMIC DNA]</scope>
    <source>
        <strain evidence="4">JCA_2017</strain>
    </source>
</reference>
<dbReference type="OrthoDB" id="758104at2759"/>
<gene>
    <name evidence="4" type="primary">TRM32</name>
    <name evidence="4" type="ORF">CR513_43076</name>
</gene>
<feature type="compositionally biased region" description="Polar residues" evidence="1">
    <location>
        <begin position="573"/>
        <end position="589"/>
    </location>
</feature>
<feature type="compositionally biased region" description="Basic residues" evidence="1">
    <location>
        <begin position="79"/>
        <end position="88"/>
    </location>
</feature>
<evidence type="ECO:0000259" key="3">
    <source>
        <dbReference type="Pfam" id="PF14309"/>
    </source>
</evidence>
<feature type="domain" description="DUF3741" evidence="2">
    <location>
        <begin position="252"/>
        <end position="295"/>
    </location>
</feature>
<name>A0A371FF44_MUCPR</name>
<feature type="domain" description="DUF4378" evidence="3">
    <location>
        <begin position="763"/>
        <end position="925"/>
    </location>
</feature>
<feature type="region of interest" description="Disordered" evidence="1">
    <location>
        <begin position="564"/>
        <end position="627"/>
    </location>
</feature>
<dbReference type="InterPro" id="IPR022212">
    <property type="entry name" value="DUF3741"/>
</dbReference>
<feature type="region of interest" description="Disordered" evidence="1">
    <location>
        <begin position="297"/>
        <end position="336"/>
    </location>
</feature>
<dbReference type="InterPro" id="IPR044257">
    <property type="entry name" value="TRM32-like"/>
</dbReference>
<organism evidence="4 5">
    <name type="scientific">Mucuna pruriens</name>
    <name type="common">Velvet bean</name>
    <name type="synonym">Dolichos pruriens</name>
    <dbReference type="NCBI Taxonomy" id="157652"/>
    <lineage>
        <taxon>Eukaryota</taxon>
        <taxon>Viridiplantae</taxon>
        <taxon>Streptophyta</taxon>
        <taxon>Embryophyta</taxon>
        <taxon>Tracheophyta</taxon>
        <taxon>Spermatophyta</taxon>
        <taxon>Magnoliopsida</taxon>
        <taxon>eudicotyledons</taxon>
        <taxon>Gunneridae</taxon>
        <taxon>Pentapetalae</taxon>
        <taxon>rosids</taxon>
        <taxon>fabids</taxon>
        <taxon>Fabales</taxon>
        <taxon>Fabaceae</taxon>
        <taxon>Papilionoideae</taxon>
        <taxon>50 kb inversion clade</taxon>
        <taxon>NPAAA clade</taxon>
        <taxon>indigoferoid/millettioid clade</taxon>
        <taxon>Phaseoleae</taxon>
        <taxon>Mucuna</taxon>
    </lineage>
</organism>
<feature type="region of interest" description="Disordered" evidence="1">
    <location>
        <begin position="468"/>
        <end position="508"/>
    </location>
</feature>
<feature type="region of interest" description="Disordered" evidence="1">
    <location>
        <begin position="79"/>
        <end position="106"/>
    </location>
</feature>
<dbReference type="AlphaFoldDB" id="A0A371FF44"/>
<proteinExistence type="predicted"/>
<accession>A0A371FF44</accession>
<feature type="compositionally biased region" description="Polar residues" evidence="1">
    <location>
        <begin position="606"/>
        <end position="627"/>
    </location>
</feature>
<feature type="non-terminal residue" evidence="4">
    <location>
        <position position="1"/>
    </location>
</feature>
<dbReference type="InterPro" id="IPR025486">
    <property type="entry name" value="DUF4378"/>
</dbReference>
<dbReference type="PANTHER" id="PTHR47071">
    <property type="entry name" value="PROTEIN TRM32"/>
    <property type="match status" value="1"/>
</dbReference>
<evidence type="ECO:0000313" key="4">
    <source>
        <dbReference type="EMBL" id="RDX76886.1"/>
    </source>
</evidence>
<feature type="region of interest" description="Disordered" evidence="1">
    <location>
        <begin position="146"/>
        <end position="168"/>
    </location>
</feature>
<keyword evidence="5" id="KW-1185">Reference proteome</keyword>
<feature type="region of interest" description="Disordered" evidence="1">
    <location>
        <begin position="531"/>
        <end position="550"/>
    </location>
</feature>
<protein>
    <submittedName>
        <fullName evidence="4">Protein TRM32</fullName>
    </submittedName>
</protein>
<feature type="region of interest" description="Disordered" evidence="1">
    <location>
        <begin position="358"/>
        <end position="415"/>
    </location>
</feature>
<evidence type="ECO:0000259" key="2">
    <source>
        <dbReference type="Pfam" id="PF12552"/>
    </source>
</evidence>
<feature type="compositionally biased region" description="Polar residues" evidence="1">
    <location>
        <begin position="398"/>
        <end position="412"/>
    </location>
</feature>
<sequence>MIFIPVKAPDFRFWLWIPSGKDTWEKMYIKDKLAMGKRIRDKESALSNANSNSGHHTHPGRVWGILHVIKYHHWRQVKRRLTHRRHGGGRPDSGTSDDSGLHSMPENYAPYTTLSNVEEDLVHSPPPVKHSIKSRIKSLLNEDTYKRKGRHKRSSTCPAKSQISRGESVQHLQVDPLSELLLTVENPEPVLQTFKNHLAAGTLDVLSPVFSKKPNANTNMCVHCGTMFSSDILEHNKIHKHLSCPSQCGPEEKLMNARILTTDASPHLFKDFLDALDVINTNKDFLLEYIQDPGSPFPFHSHTPTHDHNQQSSSGKSRRTKSLSFPSCPSTPGTQDCDPALLLNQMVDEWFNAEEQKLKNQKNKQNASMHDSSDDFRQHSTPSGSSHHFDQGGGNERGYNSSLVPSQPPNNVKTRHFRDLRKKMKNIIEEGRNENKHRITMDAILDKIPRGRKLTKNVKKFMHEHSKDPTINEEGKDSATSGFGGHLSSTSFNKRQPSPMRTSSLRESAGRYSQLYETCFNSEAKYPKTENLRLRTEERNSTLKPPKSFKRFLSMPNLKSYFHHNEEPPVHLSPQNSIKKYGDRTTSTDVIDKQQRSFDHSDDSKSQILPPTFSDDTSQESSLNADQKQLLVRSTSKSGLDFSNEAKEDKGIVIEGLDKLRDSEQDIGAETESTTMPAEVNSVLSSDTSFLDVSFDLENLNIMEDSELKPGQDDGLDDMAKQQEAKEDHPEVVDIFQEFETLSQCFNYEIPCIEVDSSNEAAFNYVRKVLELSGFTGHDSLGTWYSDNQPVDPSLYDELEGCLLLDPECSGNSGEGGQCNHLLLFDIINEGLLEIFGRSYSYYPRPLSSLCNVHPLPEGEHVLYKVWTLISWYINSSTTSELYTSLDYYVSKDLAKYDGWMNLQFDSECVGLEIDDLIFDDLLVETINLHQT</sequence>
<feature type="compositionally biased region" description="Polar residues" evidence="1">
    <location>
        <begin position="155"/>
        <end position="168"/>
    </location>
</feature>
<feature type="compositionally biased region" description="Basic and acidic residues" evidence="1">
    <location>
        <begin position="468"/>
        <end position="477"/>
    </location>
</feature>
<feature type="compositionally biased region" description="Polar residues" evidence="1">
    <location>
        <begin position="322"/>
        <end position="334"/>
    </location>
</feature>
<dbReference type="PANTHER" id="PTHR47071:SF9">
    <property type="entry name" value="TRM32-LIKE PROTEIN (DUF3741)"/>
    <property type="match status" value="1"/>
</dbReference>
<dbReference type="Pfam" id="PF12552">
    <property type="entry name" value="DUF3741"/>
    <property type="match status" value="1"/>
</dbReference>
<feature type="compositionally biased region" description="Polar residues" evidence="1">
    <location>
        <begin position="487"/>
        <end position="506"/>
    </location>
</feature>
<evidence type="ECO:0000313" key="5">
    <source>
        <dbReference type="Proteomes" id="UP000257109"/>
    </source>
</evidence>
<dbReference type="STRING" id="157652.A0A371FF44"/>
<dbReference type="Pfam" id="PF14309">
    <property type="entry name" value="DUF4378"/>
    <property type="match status" value="1"/>
</dbReference>
<feature type="compositionally biased region" description="Basic and acidic residues" evidence="1">
    <location>
        <begin position="531"/>
        <end position="541"/>
    </location>
</feature>
<dbReference type="Proteomes" id="UP000257109">
    <property type="component" value="Unassembled WGS sequence"/>
</dbReference>
<evidence type="ECO:0000256" key="1">
    <source>
        <dbReference type="SAM" id="MobiDB-lite"/>
    </source>
</evidence>
<feature type="compositionally biased region" description="Basic and acidic residues" evidence="1">
    <location>
        <begin position="590"/>
        <end position="605"/>
    </location>
</feature>
<dbReference type="EMBL" id="QJKJ01009352">
    <property type="protein sequence ID" value="RDX76886.1"/>
    <property type="molecule type" value="Genomic_DNA"/>
</dbReference>